<feature type="repeat" description="ANK" evidence="3">
    <location>
        <begin position="161"/>
        <end position="193"/>
    </location>
</feature>
<dbReference type="PANTHER" id="PTHR24136">
    <property type="entry name" value="SOWAH (DROSOPHILA) HOMOLOG"/>
    <property type="match status" value="1"/>
</dbReference>
<evidence type="ECO:0000256" key="2">
    <source>
        <dbReference type="ARBA" id="ARBA00023043"/>
    </source>
</evidence>
<dbReference type="PANTHER" id="PTHR24136:SF15">
    <property type="entry name" value="ANK_REP_REGION DOMAIN-CONTAINING PROTEIN"/>
    <property type="match status" value="1"/>
</dbReference>
<keyword evidence="2 3" id="KW-0040">ANK repeat</keyword>
<dbReference type="RefSeq" id="WP_160845733.1">
    <property type="nucleotide sequence ID" value="NZ_WVHT01000008.1"/>
</dbReference>
<dbReference type="InterPro" id="IPR002110">
    <property type="entry name" value="Ankyrin_rpt"/>
</dbReference>
<dbReference type="Proteomes" id="UP000466586">
    <property type="component" value="Unassembled WGS sequence"/>
</dbReference>
<dbReference type="PROSITE" id="PS50088">
    <property type="entry name" value="ANK_REPEAT"/>
    <property type="match status" value="3"/>
</dbReference>
<dbReference type="SMART" id="SM00248">
    <property type="entry name" value="ANK"/>
    <property type="match status" value="5"/>
</dbReference>
<comment type="caution">
    <text evidence="4">The sequence shown here is derived from an EMBL/GenBank/DDBJ whole genome shotgun (WGS) entry which is preliminary data.</text>
</comment>
<sequence>MSLDLLEDYIESGNVEGLKTLLDEQPALASSQTSHNVSPLLLSCYYKKPEISQLILNYVQEPDFYEAAAVGKFDSVANYVFNTPELINTYSEDGFTPLGFAAYFGHEDIARYLLLKGADVNMPSQNGFQVFPIHSAVAANNIDITKILLEAGADVNVAQRSGATPLHAAAQHGNIEILILLLEAGANISVHMEDGRTPADMAFEKGFKDIAKILTE</sequence>
<dbReference type="GO" id="GO:0016567">
    <property type="term" value="P:protein ubiquitination"/>
    <property type="evidence" value="ECO:0007669"/>
    <property type="project" value="TreeGrafter"/>
</dbReference>
<dbReference type="Gene3D" id="1.25.40.20">
    <property type="entry name" value="Ankyrin repeat-containing domain"/>
    <property type="match status" value="1"/>
</dbReference>
<dbReference type="Pfam" id="PF12796">
    <property type="entry name" value="Ank_2"/>
    <property type="match status" value="2"/>
</dbReference>
<dbReference type="PROSITE" id="PS50297">
    <property type="entry name" value="ANK_REP_REGION"/>
    <property type="match status" value="3"/>
</dbReference>
<proteinExistence type="predicted"/>
<dbReference type="InterPro" id="IPR036770">
    <property type="entry name" value="Ankyrin_rpt-contain_sf"/>
</dbReference>
<evidence type="ECO:0000256" key="3">
    <source>
        <dbReference type="PROSITE-ProRule" id="PRU00023"/>
    </source>
</evidence>
<reference evidence="4 5" key="1">
    <citation type="submission" date="2019-11" db="EMBL/GenBank/DDBJ databases">
        <title>Pedobacter sp. HMF7647 Genome sequencing and assembly.</title>
        <authorList>
            <person name="Kang H."/>
            <person name="Kim H."/>
            <person name="Joh K."/>
        </authorList>
    </citation>
    <scope>NUCLEOTIDE SEQUENCE [LARGE SCALE GENOMIC DNA]</scope>
    <source>
        <strain evidence="4 5">HMF7647</strain>
    </source>
</reference>
<evidence type="ECO:0000313" key="5">
    <source>
        <dbReference type="Proteomes" id="UP000466586"/>
    </source>
</evidence>
<accession>A0A7K1YEV1</accession>
<keyword evidence="1" id="KW-0677">Repeat</keyword>
<keyword evidence="5" id="KW-1185">Reference proteome</keyword>
<dbReference type="InterPro" id="IPR051573">
    <property type="entry name" value="Ankyrin-SOCS_box_domain"/>
</dbReference>
<dbReference type="AlphaFoldDB" id="A0A7K1YEV1"/>
<dbReference type="SUPFAM" id="SSF48403">
    <property type="entry name" value="Ankyrin repeat"/>
    <property type="match status" value="1"/>
</dbReference>
<feature type="repeat" description="ANK" evidence="3">
    <location>
        <begin position="132"/>
        <end position="160"/>
    </location>
</feature>
<evidence type="ECO:0000313" key="4">
    <source>
        <dbReference type="EMBL" id="MXV52558.1"/>
    </source>
</evidence>
<evidence type="ECO:0008006" key="6">
    <source>
        <dbReference type="Google" id="ProtNLM"/>
    </source>
</evidence>
<dbReference type="GO" id="GO:0045732">
    <property type="term" value="P:positive regulation of protein catabolic process"/>
    <property type="evidence" value="ECO:0007669"/>
    <property type="project" value="TreeGrafter"/>
</dbReference>
<protein>
    <recommendedName>
        <fullName evidence="6">Ankyrin repeat domain-containing protein</fullName>
    </recommendedName>
</protein>
<name>A0A7K1YEV1_9SPHI</name>
<feature type="repeat" description="ANK" evidence="3">
    <location>
        <begin position="93"/>
        <end position="125"/>
    </location>
</feature>
<dbReference type="PRINTS" id="PR01415">
    <property type="entry name" value="ANKYRIN"/>
</dbReference>
<gene>
    <name evidence="4" type="ORF">GS399_16405</name>
</gene>
<evidence type="ECO:0000256" key="1">
    <source>
        <dbReference type="ARBA" id="ARBA00022737"/>
    </source>
</evidence>
<organism evidence="4 5">
    <name type="scientific">Hufsiella arboris</name>
    <dbReference type="NCBI Taxonomy" id="2695275"/>
    <lineage>
        <taxon>Bacteria</taxon>
        <taxon>Pseudomonadati</taxon>
        <taxon>Bacteroidota</taxon>
        <taxon>Sphingobacteriia</taxon>
        <taxon>Sphingobacteriales</taxon>
        <taxon>Sphingobacteriaceae</taxon>
        <taxon>Hufsiella</taxon>
    </lineage>
</organism>
<dbReference type="EMBL" id="WVHT01000008">
    <property type="protein sequence ID" value="MXV52558.1"/>
    <property type="molecule type" value="Genomic_DNA"/>
</dbReference>